<dbReference type="RefSeq" id="WP_102607930.1">
    <property type="nucleotide sequence ID" value="NZ_CADIKD010000006.1"/>
</dbReference>
<organism evidence="2 3">
    <name type="scientific">Trinickia soli</name>
    <dbReference type="NCBI Taxonomy" id="380675"/>
    <lineage>
        <taxon>Bacteria</taxon>
        <taxon>Pseudomonadati</taxon>
        <taxon>Pseudomonadota</taxon>
        <taxon>Betaproteobacteria</taxon>
        <taxon>Burkholderiales</taxon>
        <taxon>Burkholderiaceae</taxon>
        <taxon>Trinickia</taxon>
    </lineage>
</organism>
<evidence type="ECO:0000313" key="3">
    <source>
        <dbReference type="Proteomes" id="UP000235347"/>
    </source>
</evidence>
<keyword evidence="1" id="KW-0472">Membrane</keyword>
<dbReference type="AlphaFoldDB" id="A0A2N7WG48"/>
<dbReference type="Pfam" id="PF14373">
    <property type="entry name" value="Imm_superinfect"/>
    <property type="match status" value="1"/>
</dbReference>
<accession>A0A2N7WG48</accession>
<proteinExistence type="predicted"/>
<dbReference type="InterPro" id="IPR016410">
    <property type="entry name" value="Phage_imm"/>
</dbReference>
<dbReference type="EMBL" id="PNYB01000001">
    <property type="protein sequence ID" value="PMS28341.1"/>
    <property type="molecule type" value="Genomic_DNA"/>
</dbReference>
<evidence type="ECO:0000256" key="1">
    <source>
        <dbReference type="SAM" id="Phobius"/>
    </source>
</evidence>
<feature type="transmembrane region" description="Helical" evidence="1">
    <location>
        <begin position="6"/>
        <end position="26"/>
    </location>
</feature>
<gene>
    <name evidence="2" type="ORF">C0Z19_01050</name>
</gene>
<protein>
    <submittedName>
        <fullName evidence="2">Immunity protein</fullName>
    </submittedName>
</protein>
<keyword evidence="1" id="KW-1133">Transmembrane helix</keyword>
<evidence type="ECO:0000313" key="2">
    <source>
        <dbReference type="EMBL" id="PMS28341.1"/>
    </source>
</evidence>
<feature type="transmembrane region" description="Helical" evidence="1">
    <location>
        <begin position="38"/>
        <end position="59"/>
    </location>
</feature>
<dbReference type="Proteomes" id="UP000235347">
    <property type="component" value="Unassembled WGS sequence"/>
</dbReference>
<keyword evidence="1" id="KW-0812">Transmembrane</keyword>
<reference evidence="2 3" key="1">
    <citation type="submission" date="2018-01" db="EMBL/GenBank/DDBJ databases">
        <title>Whole genome analyses suggest that Burkholderia sensu lato contains two further novel genera in the rhizoxinica-symbiotica group Mycetohabitans gen. nov., and Trinickia gen. nov.: implications for the evolution of diazotrophy and nodulation in the Burkholderiaceae.</title>
        <authorList>
            <person name="Estrada-de los Santos P."/>
            <person name="Palmer M."/>
            <person name="Chavez-Ramirez B."/>
            <person name="Beukes C."/>
            <person name="Steenkamp E.T."/>
            <person name="Hirsch A.M."/>
            <person name="Manyaka P."/>
            <person name="Maluk M."/>
            <person name="Lafos M."/>
            <person name="Crook M."/>
            <person name="Gross E."/>
            <person name="Simon M.F."/>
            <person name="Bueno dos Reis Junior F."/>
            <person name="Poole P.S."/>
            <person name="Venter S.N."/>
            <person name="James E.K."/>
        </authorList>
    </citation>
    <scope>NUCLEOTIDE SEQUENCE [LARGE SCALE GENOMIC DNA]</scope>
    <source>
        <strain evidence="2 3">GP25-8</strain>
    </source>
</reference>
<keyword evidence="3" id="KW-1185">Reference proteome</keyword>
<sequence>MLGRIALQITEVVFALAIYFLPAIIADRRNRHDLLTIALFNACVGWTAVGWLLALFWAFQPNPPIEIARDITRKRRLLSMTAFSAALGSRIEQRAAKRNGTPR</sequence>
<comment type="caution">
    <text evidence="2">The sequence shown here is derived from an EMBL/GenBank/DDBJ whole genome shotgun (WGS) entry which is preliminary data.</text>
</comment>
<name>A0A2N7WG48_9BURK</name>